<dbReference type="AlphaFoldDB" id="A0A1G7SUT9"/>
<accession>A0A1G7SUT9</accession>
<evidence type="ECO:0000259" key="1">
    <source>
        <dbReference type="SMART" id="SM00860"/>
    </source>
</evidence>
<protein>
    <submittedName>
        <fullName evidence="2">SMI1 / KNR4 family (SUKH-1)</fullName>
    </submittedName>
</protein>
<dbReference type="Proteomes" id="UP000199045">
    <property type="component" value="Unassembled WGS sequence"/>
</dbReference>
<evidence type="ECO:0000313" key="3">
    <source>
        <dbReference type="Proteomes" id="UP000199045"/>
    </source>
</evidence>
<name>A0A1G7SUT9_CHIFI</name>
<dbReference type="Gene3D" id="3.40.1580.10">
    <property type="entry name" value="SMI1/KNR4-like"/>
    <property type="match status" value="1"/>
</dbReference>
<dbReference type="EMBL" id="FNBN01000003">
    <property type="protein sequence ID" value="SDG26741.1"/>
    <property type="molecule type" value="Genomic_DNA"/>
</dbReference>
<dbReference type="RefSeq" id="WP_089834023.1">
    <property type="nucleotide sequence ID" value="NZ_FNBN01000003.1"/>
</dbReference>
<gene>
    <name evidence="2" type="ORF">SAMN04488121_1031022</name>
</gene>
<dbReference type="InterPro" id="IPR018958">
    <property type="entry name" value="Knr4/Smi1-like_dom"/>
</dbReference>
<proteinExistence type="predicted"/>
<dbReference type="OrthoDB" id="6637351at2"/>
<dbReference type="InterPro" id="IPR037883">
    <property type="entry name" value="Knr4/Smi1-like_sf"/>
</dbReference>
<feature type="domain" description="Knr4/Smi1-like" evidence="1">
    <location>
        <begin position="14"/>
        <end position="141"/>
    </location>
</feature>
<sequence length="145" mass="16652">MKKLTIKFKFDGVDTSTNEISLFERKYHVIFPDYLKAFLLIYGGTRVEENKYLTQYTVSNFLPLLENRNASIEMILPVVRDEEEGVGRNDLIPFATDPGGRPFYVSTGESDKGCVYYDVFGLVADTPVRKIADTFEEFINKLEKE</sequence>
<dbReference type="SUPFAM" id="SSF160631">
    <property type="entry name" value="SMI1/KNR4-like"/>
    <property type="match status" value="1"/>
</dbReference>
<organism evidence="2 3">
    <name type="scientific">Chitinophaga filiformis</name>
    <name type="common">Myxococcus filiformis</name>
    <name type="synonym">Flexibacter filiformis</name>
    <dbReference type="NCBI Taxonomy" id="104663"/>
    <lineage>
        <taxon>Bacteria</taxon>
        <taxon>Pseudomonadati</taxon>
        <taxon>Bacteroidota</taxon>
        <taxon>Chitinophagia</taxon>
        <taxon>Chitinophagales</taxon>
        <taxon>Chitinophagaceae</taxon>
        <taxon>Chitinophaga</taxon>
    </lineage>
</organism>
<dbReference type="Pfam" id="PF09346">
    <property type="entry name" value="SMI1_KNR4"/>
    <property type="match status" value="1"/>
</dbReference>
<dbReference type="SMART" id="SM00860">
    <property type="entry name" value="SMI1_KNR4"/>
    <property type="match status" value="1"/>
</dbReference>
<evidence type="ECO:0000313" key="2">
    <source>
        <dbReference type="EMBL" id="SDG26741.1"/>
    </source>
</evidence>
<reference evidence="2 3" key="1">
    <citation type="submission" date="2016-10" db="EMBL/GenBank/DDBJ databases">
        <authorList>
            <person name="de Groot N.N."/>
        </authorList>
    </citation>
    <scope>NUCLEOTIDE SEQUENCE [LARGE SCALE GENOMIC DNA]</scope>
    <source>
        <strain evidence="2 3">DSM 527</strain>
    </source>
</reference>